<evidence type="ECO:0000313" key="3">
    <source>
        <dbReference type="Proteomes" id="UP001201812"/>
    </source>
</evidence>
<evidence type="ECO:0000256" key="1">
    <source>
        <dbReference type="SAM" id="MobiDB-lite"/>
    </source>
</evidence>
<protein>
    <submittedName>
        <fullName evidence="2">Uncharacterized protein</fullName>
    </submittedName>
</protein>
<feature type="compositionally biased region" description="Basic and acidic residues" evidence="1">
    <location>
        <begin position="130"/>
        <end position="152"/>
    </location>
</feature>
<name>A0AAD4MW89_9BILA</name>
<sequence>MYHFAIRNASLCPENLYCVYFIVLISVRNVSSAPSSIASGGSITQKYDTVHSKYVKNIRAKMKELTDEKDGTGFSASTTSEKKQQTDTNTKSPLSNSAPISDKKPAKKVTIFEKPPPAETITATRPGTKPKAEPKVEIVPKPKQKSEPEGSRAKQKQSTTTPAVLSAVNPRIVSIKSESKIESEESPKSLQIPGEFPDESAEEQLKAIIHKKGLDNDGMEVEIEAQVFVPTSDHLWALYVKLDEIESVLLLIDENLKIRPNAMRQSMLDGYWSSAQRQMRATPGSSRAIVFISTKVLEKMGIWNQSGNRLFEQVYQTMNTGQLSANELMISFLQFAIDFVKDNSIGRASSLVTLLKFLVKWLYWIDYLNIYKVDNIPMMRLTVLTIRQLVDFLNDTLGITAMPSNIESAKEKLGNVTLTKSEVDGYASENMPGTFPTR</sequence>
<keyword evidence="3" id="KW-1185">Reference proteome</keyword>
<evidence type="ECO:0000313" key="2">
    <source>
        <dbReference type="EMBL" id="KAI1708498.1"/>
    </source>
</evidence>
<comment type="caution">
    <text evidence="2">The sequence shown here is derived from an EMBL/GenBank/DDBJ whole genome shotgun (WGS) entry which is preliminary data.</text>
</comment>
<feature type="compositionally biased region" description="Polar residues" evidence="1">
    <location>
        <begin position="86"/>
        <end position="99"/>
    </location>
</feature>
<gene>
    <name evidence="2" type="ORF">DdX_11886</name>
</gene>
<dbReference type="AlphaFoldDB" id="A0AAD4MW89"/>
<dbReference type="Proteomes" id="UP001201812">
    <property type="component" value="Unassembled WGS sequence"/>
</dbReference>
<accession>A0AAD4MW89</accession>
<proteinExistence type="predicted"/>
<reference evidence="2" key="1">
    <citation type="submission" date="2022-01" db="EMBL/GenBank/DDBJ databases">
        <title>Genome Sequence Resource for Two Populations of Ditylenchus destructor, the Migratory Endoparasitic Phytonematode.</title>
        <authorList>
            <person name="Zhang H."/>
            <person name="Lin R."/>
            <person name="Xie B."/>
        </authorList>
    </citation>
    <scope>NUCLEOTIDE SEQUENCE</scope>
    <source>
        <strain evidence="2">BazhouSP</strain>
    </source>
</reference>
<organism evidence="2 3">
    <name type="scientific">Ditylenchus destructor</name>
    <dbReference type="NCBI Taxonomy" id="166010"/>
    <lineage>
        <taxon>Eukaryota</taxon>
        <taxon>Metazoa</taxon>
        <taxon>Ecdysozoa</taxon>
        <taxon>Nematoda</taxon>
        <taxon>Chromadorea</taxon>
        <taxon>Rhabditida</taxon>
        <taxon>Tylenchina</taxon>
        <taxon>Tylenchomorpha</taxon>
        <taxon>Sphaerularioidea</taxon>
        <taxon>Anguinidae</taxon>
        <taxon>Anguininae</taxon>
        <taxon>Ditylenchus</taxon>
    </lineage>
</organism>
<feature type="region of interest" description="Disordered" evidence="1">
    <location>
        <begin position="69"/>
        <end position="165"/>
    </location>
</feature>
<dbReference type="EMBL" id="JAKKPZ010000035">
    <property type="protein sequence ID" value="KAI1708498.1"/>
    <property type="molecule type" value="Genomic_DNA"/>
</dbReference>